<sequence length="710" mass="76351">MTTPGAGRTCRLTAAPPVNTPRSATPRSVTPRAVTTPRRRLASLVRAAALGIPLLLLGALVPSTASASASPVPATVPAVSGPPMTSAACVTDPATPKRQLRAMWIASVANIDWPSRTGLTAQAQQSEFRAWLDLAVRNKMNAVVVQVRPTADAFWPSPYEPWSEWLTGTQGTNPGYDPLAFMVAEAHARDLEFHAWFNPYRVANHEDPNRLVATHPARRNPSWRFAYGGKMYYNPGIPAVRTFIEDAIMDAVTRYDVDGVHLDDYFYPYPVSGQTIPDADTYAQYGGGFANIADWRRDNVNLMIKETGRRVHQAKPWVRFGVSPFGIWRNASTDPLGSRTSGLQSYDAIYADTRLWVKQGWIDYIAPQIYWHIGFAAADYAALTSWWSDTVRGTAVQLFVGQAAYRAGASGQDPAWQQPGELSSHLFDNRGHPEVAGDIYFSAKDVRADRIGAFTRVMTDHYSRPALVPAYGSAAAPQAPSITSATRGAGGVALAWRGGSGAPVSYAVYRVDGSPSADPCQFADARNLLTTTRATSFTDATASPSGAYTYYVTASERTHHESAPSAGKAVPGTGGGFSVVVDNAEASFSASTAWGTSAYSSQRYGADYRFASPVAASDPAWFAVAVPEAGSYRVEVRYPSDPGYNSSTPYLVATTTGNQTVIVDQRTGGGQWRDLGTFTLAAGAHNVVGVSRWTSATGYVIADAVRVTRL</sequence>
<keyword evidence="3" id="KW-1133">Transmembrane helix</keyword>
<dbReference type="PANTHER" id="PTHR43405:SF1">
    <property type="entry name" value="GLYCOSYL HYDROLASE DIGH"/>
    <property type="match status" value="1"/>
</dbReference>
<dbReference type="Gene3D" id="2.60.120.260">
    <property type="entry name" value="Galactose-binding domain-like"/>
    <property type="match status" value="1"/>
</dbReference>
<dbReference type="RefSeq" id="WP_114032587.1">
    <property type="nucleotide sequence ID" value="NZ_QOIL01000022.1"/>
</dbReference>
<dbReference type="OrthoDB" id="9773203at2"/>
<feature type="region of interest" description="Disordered" evidence="2">
    <location>
        <begin position="1"/>
        <end position="35"/>
    </location>
</feature>
<keyword evidence="1" id="KW-0732">Signal</keyword>
<evidence type="ECO:0000256" key="1">
    <source>
        <dbReference type="ARBA" id="ARBA00022729"/>
    </source>
</evidence>
<comment type="caution">
    <text evidence="6">The sequence shown here is derived from an EMBL/GenBank/DDBJ whole genome shotgun (WGS) entry which is preliminary data.</text>
</comment>
<feature type="domain" description="Glycosyl hydrolase-like 10" evidence="4">
    <location>
        <begin position="99"/>
        <end position="417"/>
    </location>
</feature>
<dbReference type="PANTHER" id="PTHR43405">
    <property type="entry name" value="GLYCOSYL HYDROLASE DIGH"/>
    <property type="match status" value="1"/>
</dbReference>
<evidence type="ECO:0000256" key="3">
    <source>
        <dbReference type="SAM" id="Phobius"/>
    </source>
</evidence>
<reference evidence="6 7" key="1">
    <citation type="submission" date="2018-06" db="EMBL/GenBank/DDBJ databases">
        <title>Sphaerisporangium craniellae sp. nov., isolated from a marine sponge in the South China Sea.</title>
        <authorList>
            <person name="Li L."/>
        </authorList>
    </citation>
    <scope>NUCLEOTIDE SEQUENCE [LARGE SCALE GENOMIC DNA]</scope>
    <source>
        <strain evidence="6 7">CCTCC AA 208026</strain>
    </source>
</reference>
<keyword evidence="7" id="KW-1185">Reference proteome</keyword>
<keyword evidence="3" id="KW-0812">Transmembrane</keyword>
<keyword evidence="3" id="KW-0472">Membrane</keyword>
<dbReference type="InterPro" id="IPR003790">
    <property type="entry name" value="GHL10"/>
</dbReference>
<dbReference type="EMBL" id="QOIL01000022">
    <property type="protein sequence ID" value="RCG25397.1"/>
    <property type="molecule type" value="Genomic_DNA"/>
</dbReference>
<dbReference type="InterPro" id="IPR033803">
    <property type="entry name" value="CBD-like_Golvesin-Xly"/>
</dbReference>
<gene>
    <name evidence="6" type="ORF">DQ384_31530</name>
</gene>
<accession>A0A367F6U3</accession>
<dbReference type="Pfam" id="PF02638">
    <property type="entry name" value="GHL10"/>
    <property type="match status" value="1"/>
</dbReference>
<evidence type="ECO:0000313" key="7">
    <source>
        <dbReference type="Proteomes" id="UP000253094"/>
    </source>
</evidence>
<evidence type="ECO:0000259" key="5">
    <source>
        <dbReference type="Pfam" id="PF25275"/>
    </source>
</evidence>
<dbReference type="Gene3D" id="2.60.40.10">
    <property type="entry name" value="Immunoglobulins"/>
    <property type="match status" value="1"/>
</dbReference>
<feature type="domain" description="Golvesin/Xly CBD-like" evidence="5">
    <location>
        <begin position="579"/>
        <end position="709"/>
    </location>
</feature>
<evidence type="ECO:0000313" key="6">
    <source>
        <dbReference type="EMBL" id="RCG25397.1"/>
    </source>
</evidence>
<evidence type="ECO:0000259" key="4">
    <source>
        <dbReference type="Pfam" id="PF02638"/>
    </source>
</evidence>
<dbReference type="Gene3D" id="3.20.20.80">
    <property type="entry name" value="Glycosidases"/>
    <property type="match status" value="1"/>
</dbReference>
<dbReference type="AlphaFoldDB" id="A0A367F6U3"/>
<dbReference type="Proteomes" id="UP000253094">
    <property type="component" value="Unassembled WGS sequence"/>
</dbReference>
<dbReference type="InterPro" id="IPR052177">
    <property type="entry name" value="Divisome_Glycosyl_Hydrolase"/>
</dbReference>
<protein>
    <submittedName>
        <fullName evidence="6">Uncharacterized protein</fullName>
    </submittedName>
</protein>
<organism evidence="6 7">
    <name type="scientific">Sphaerisporangium album</name>
    <dbReference type="NCBI Taxonomy" id="509200"/>
    <lineage>
        <taxon>Bacteria</taxon>
        <taxon>Bacillati</taxon>
        <taxon>Actinomycetota</taxon>
        <taxon>Actinomycetes</taxon>
        <taxon>Streptosporangiales</taxon>
        <taxon>Streptosporangiaceae</taxon>
        <taxon>Sphaerisporangium</taxon>
    </lineage>
</organism>
<evidence type="ECO:0000256" key="2">
    <source>
        <dbReference type="SAM" id="MobiDB-lite"/>
    </source>
</evidence>
<proteinExistence type="predicted"/>
<dbReference type="Pfam" id="PF25275">
    <property type="entry name" value="Golvesin_C"/>
    <property type="match status" value="1"/>
</dbReference>
<dbReference type="SUPFAM" id="SSF51445">
    <property type="entry name" value="(Trans)glycosidases"/>
    <property type="match status" value="1"/>
</dbReference>
<feature type="compositionally biased region" description="Low complexity" evidence="2">
    <location>
        <begin position="25"/>
        <end position="35"/>
    </location>
</feature>
<dbReference type="CDD" id="cd14488">
    <property type="entry name" value="CBM6-CBM35-CBM36_like_2"/>
    <property type="match status" value="1"/>
</dbReference>
<name>A0A367F6U3_9ACTN</name>
<dbReference type="InterPro" id="IPR013783">
    <property type="entry name" value="Ig-like_fold"/>
</dbReference>
<dbReference type="GO" id="GO:0005975">
    <property type="term" value="P:carbohydrate metabolic process"/>
    <property type="evidence" value="ECO:0007669"/>
    <property type="project" value="UniProtKB-ARBA"/>
</dbReference>
<feature type="transmembrane region" description="Helical" evidence="3">
    <location>
        <begin position="41"/>
        <end position="61"/>
    </location>
</feature>
<dbReference type="InterPro" id="IPR017853">
    <property type="entry name" value="GH"/>
</dbReference>